<protein>
    <submittedName>
        <fullName evidence="1">Uncharacterized protein</fullName>
    </submittedName>
</protein>
<dbReference type="EMBL" id="VSRR010019874">
    <property type="protein sequence ID" value="MPC62620.1"/>
    <property type="molecule type" value="Genomic_DNA"/>
</dbReference>
<dbReference type="AlphaFoldDB" id="A0A5B7GRJ9"/>
<dbReference type="Proteomes" id="UP000324222">
    <property type="component" value="Unassembled WGS sequence"/>
</dbReference>
<reference evidence="1 2" key="1">
    <citation type="submission" date="2019-05" db="EMBL/GenBank/DDBJ databases">
        <title>Another draft genome of Portunus trituberculatus and its Hox gene families provides insights of decapod evolution.</title>
        <authorList>
            <person name="Jeong J.-H."/>
            <person name="Song I."/>
            <person name="Kim S."/>
            <person name="Choi T."/>
            <person name="Kim D."/>
            <person name="Ryu S."/>
            <person name="Kim W."/>
        </authorList>
    </citation>
    <scope>NUCLEOTIDE SEQUENCE [LARGE SCALE GENOMIC DNA]</scope>
    <source>
        <tissue evidence="1">Muscle</tissue>
    </source>
</reference>
<keyword evidence="2" id="KW-1185">Reference proteome</keyword>
<evidence type="ECO:0000313" key="1">
    <source>
        <dbReference type="EMBL" id="MPC62620.1"/>
    </source>
</evidence>
<accession>A0A5B7GRJ9</accession>
<sequence>MVTLKSPRMEISAKTVVCSTLDVKCQRS</sequence>
<comment type="caution">
    <text evidence="1">The sequence shown here is derived from an EMBL/GenBank/DDBJ whole genome shotgun (WGS) entry which is preliminary data.</text>
</comment>
<organism evidence="1 2">
    <name type="scientific">Portunus trituberculatus</name>
    <name type="common">Swimming crab</name>
    <name type="synonym">Neptunus trituberculatus</name>
    <dbReference type="NCBI Taxonomy" id="210409"/>
    <lineage>
        <taxon>Eukaryota</taxon>
        <taxon>Metazoa</taxon>
        <taxon>Ecdysozoa</taxon>
        <taxon>Arthropoda</taxon>
        <taxon>Crustacea</taxon>
        <taxon>Multicrustacea</taxon>
        <taxon>Malacostraca</taxon>
        <taxon>Eumalacostraca</taxon>
        <taxon>Eucarida</taxon>
        <taxon>Decapoda</taxon>
        <taxon>Pleocyemata</taxon>
        <taxon>Brachyura</taxon>
        <taxon>Eubrachyura</taxon>
        <taxon>Portunoidea</taxon>
        <taxon>Portunidae</taxon>
        <taxon>Portuninae</taxon>
        <taxon>Portunus</taxon>
    </lineage>
</organism>
<gene>
    <name evidence="1" type="ORF">E2C01_056709</name>
</gene>
<name>A0A5B7GRJ9_PORTR</name>
<proteinExistence type="predicted"/>
<evidence type="ECO:0000313" key="2">
    <source>
        <dbReference type="Proteomes" id="UP000324222"/>
    </source>
</evidence>